<dbReference type="EMBL" id="QSCI01000062">
    <property type="protein sequence ID" value="RGX92150.1"/>
    <property type="molecule type" value="Genomic_DNA"/>
</dbReference>
<proteinExistence type="predicted"/>
<evidence type="ECO:0000313" key="4">
    <source>
        <dbReference type="EMBL" id="RGS49132.1"/>
    </source>
</evidence>
<dbReference type="SUPFAM" id="SSF54427">
    <property type="entry name" value="NTF2-like"/>
    <property type="match status" value="1"/>
</dbReference>
<name>A0A3E5DQ69_9BACT</name>
<dbReference type="AlphaFoldDB" id="A0A3E5DQ69"/>
<reference evidence="13" key="2">
    <citation type="submission" date="2019-09" db="EMBL/GenBank/DDBJ databases">
        <title>Distinct polysaccharide growth profiles of human intestinal Prevotella copri isolates.</title>
        <authorList>
            <person name="Fehlner-Peach H."/>
            <person name="Magnabosco C."/>
            <person name="Raghavan V."/>
            <person name="Scher J.U."/>
            <person name="Tett A."/>
            <person name="Cox L.M."/>
            <person name="Gottsegen C."/>
            <person name="Watters A."/>
            <person name="Wiltshire- Gordon J.D."/>
            <person name="Segata N."/>
            <person name="Bonneau R."/>
            <person name="Littman D.R."/>
        </authorList>
    </citation>
    <scope>NUCLEOTIDE SEQUENCE [LARGE SCALE GENOMIC DNA]</scope>
    <source>
        <strain evidence="13">BU41712</strain>
    </source>
</reference>
<reference evidence="2" key="3">
    <citation type="submission" date="2022-12" db="EMBL/GenBank/DDBJ databases">
        <title>Distinct polysaccharide growth profiles of human intestinal Prevotella copri isolates.</title>
        <authorList>
            <person name="Fehlner-Peach H."/>
            <person name="Magnabosco C."/>
            <person name="Raghavan V."/>
            <person name="Scher J.U."/>
            <person name="Tett A."/>
            <person name="Cox L.M."/>
            <person name="Gottsegen C."/>
            <person name="Watters A."/>
            <person name="Wiltshire- Gordon J.D."/>
            <person name="Segata N."/>
            <person name="Bonneau R."/>
            <person name="Littman D.R."/>
        </authorList>
    </citation>
    <scope>NUCLEOTIDE SEQUENCE</scope>
    <source>
        <strain evidence="2">BU41712</strain>
    </source>
</reference>
<dbReference type="Proteomes" id="UP000284548">
    <property type="component" value="Unassembled WGS sequence"/>
</dbReference>
<evidence type="ECO:0000259" key="1">
    <source>
        <dbReference type="Pfam" id="PF12680"/>
    </source>
</evidence>
<dbReference type="RefSeq" id="WP_049129889.1">
    <property type="nucleotide sequence ID" value="NZ_JAHOEO010000013.1"/>
</dbReference>
<protein>
    <submittedName>
        <fullName evidence="3">Nuclear transport factor 2 family protein</fullName>
    </submittedName>
</protein>
<dbReference type="InterPro" id="IPR032710">
    <property type="entry name" value="NTF2-like_dom_sf"/>
</dbReference>
<dbReference type="EMBL" id="QRKB01000046">
    <property type="protein sequence ID" value="RHH77397.1"/>
    <property type="molecule type" value="Genomic_DNA"/>
</dbReference>
<evidence type="ECO:0000313" key="10">
    <source>
        <dbReference type="Proteomes" id="UP000285236"/>
    </source>
</evidence>
<dbReference type="EMBL" id="QRVN01000001">
    <property type="protein sequence ID" value="RGS49132.1"/>
    <property type="molecule type" value="Genomic_DNA"/>
</dbReference>
<evidence type="ECO:0000313" key="9">
    <source>
        <dbReference type="Proteomes" id="UP000284548"/>
    </source>
</evidence>
<sequence>MLQKWIDCFNAADAVALANLYAQDAINHQVANTPVIGKTAIHEMFVNEFATSKMVCIVEHIFEDGEWAIMEWKDPLGLRGCGFFHVQNDKIVFQRGYWDKLSFLKQHGLPVENSDENPNT</sequence>
<gene>
    <name evidence="7" type="ORF">DW192_13730</name>
    <name evidence="5" type="ORF">DWW35_14100</name>
    <name evidence="4" type="ORF">DWX90_01070</name>
    <name evidence="3" type="ORF">DWY11_14290</name>
    <name evidence="6" type="ORF">DXA63_11830</name>
    <name evidence="2" type="ORF">F7D71_10920</name>
</gene>
<evidence type="ECO:0000313" key="8">
    <source>
        <dbReference type="Proteomes" id="UP000283872"/>
    </source>
</evidence>
<feature type="domain" description="SnoaL-like" evidence="1">
    <location>
        <begin position="3"/>
        <end position="92"/>
    </location>
</feature>
<dbReference type="Proteomes" id="UP000286113">
    <property type="component" value="Unassembled WGS sequence"/>
</dbReference>
<reference evidence="8 9" key="1">
    <citation type="submission" date="2018-08" db="EMBL/GenBank/DDBJ databases">
        <title>A genome reference for cultivated species of the human gut microbiota.</title>
        <authorList>
            <person name="Zou Y."/>
            <person name="Xue W."/>
            <person name="Luo G."/>
        </authorList>
    </citation>
    <scope>NUCLEOTIDE SEQUENCE [LARGE SCALE GENOMIC DNA]</scope>
    <source>
        <strain evidence="5 10">AF15-25</strain>
        <strain evidence="4 12">AF22-1</strain>
        <strain evidence="3 8">AF24-12</strain>
        <strain evidence="7 9">AM16-54</strain>
        <strain evidence="6 11">OF03-3</strain>
    </source>
</reference>
<evidence type="ECO:0000313" key="5">
    <source>
        <dbReference type="EMBL" id="RGU90820.1"/>
    </source>
</evidence>
<dbReference type="Gene3D" id="3.10.450.50">
    <property type="match status" value="1"/>
</dbReference>
<dbReference type="Proteomes" id="UP000283872">
    <property type="component" value="Unassembled WGS sequence"/>
</dbReference>
<comment type="caution">
    <text evidence="3">The sequence shown here is derived from an EMBL/GenBank/DDBJ whole genome shotgun (WGS) entry which is preliminary data.</text>
</comment>
<evidence type="ECO:0000313" key="3">
    <source>
        <dbReference type="EMBL" id="RGS11279.1"/>
    </source>
</evidence>
<accession>A0A3E5DQ69</accession>
<evidence type="ECO:0000313" key="13">
    <source>
        <dbReference type="Proteomes" id="UP000423156"/>
    </source>
</evidence>
<evidence type="ECO:0000313" key="2">
    <source>
        <dbReference type="EMBL" id="MQN78353.1"/>
    </source>
</evidence>
<evidence type="ECO:0000313" key="6">
    <source>
        <dbReference type="EMBL" id="RGX92150.1"/>
    </source>
</evidence>
<evidence type="ECO:0000313" key="12">
    <source>
        <dbReference type="Proteomes" id="UP000286113"/>
    </source>
</evidence>
<organism evidence="3 8">
    <name type="scientific">Segatella copri</name>
    <dbReference type="NCBI Taxonomy" id="165179"/>
    <lineage>
        <taxon>Bacteria</taxon>
        <taxon>Pseudomonadati</taxon>
        <taxon>Bacteroidota</taxon>
        <taxon>Bacteroidia</taxon>
        <taxon>Bacteroidales</taxon>
        <taxon>Prevotellaceae</taxon>
        <taxon>Segatella</taxon>
    </lineage>
</organism>
<dbReference type="Proteomes" id="UP000285604">
    <property type="component" value="Unassembled WGS sequence"/>
</dbReference>
<dbReference type="Proteomes" id="UP000423156">
    <property type="component" value="Unassembled WGS sequence"/>
</dbReference>
<dbReference type="EMBL" id="QRYP01000056">
    <property type="protein sequence ID" value="RGU90820.1"/>
    <property type="molecule type" value="Genomic_DNA"/>
</dbReference>
<evidence type="ECO:0000313" key="7">
    <source>
        <dbReference type="EMBL" id="RHH77397.1"/>
    </source>
</evidence>
<dbReference type="EMBL" id="QRVA01000054">
    <property type="protein sequence ID" value="RGS11279.1"/>
    <property type="molecule type" value="Genomic_DNA"/>
</dbReference>
<dbReference type="EMBL" id="VZBZ01000139">
    <property type="protein sequence ID" value="MQN78353.1"/>
    <property type="molecule type" value="Genomic_DNA"/>
</dbReference>
<dbReference type="Proteomes" id="UP000285236">
    <property type="component" value="Unassembled WGS sequence"/>
</dbReference>
<evidence type="ECO:0000313" key="11">
    <source>
        <dbReference type="Proteomes" id="UP000285604"/>
    </source>
</evidence>
<dbReference type="InterPro" id="IPR037401">
    <property type="entry name" value="SnoaL-like"/>
</dbReference>
<dbReference type="Pfam" id="PF12680">
    <property type="entry name" value="SnoaL_2"/>
    <property type="match status" value="1"/>
</dbReference>